<evidence type="ECO:0000313" key="2">
    <source>
        <dbReference type="EMBL" id="PNP61572.1"/>
    </source>
</evidence>
<accession>A0A2K0UUW7</accession>
<protein>
    <submittedName>
        <fullName evidence="2">Uncharacterized protein</fullName>
    </submittedName>
</protein>
<feature type="compositionally biased region" description="Low complexity" evidence="1">
    <location>
        <begin position="130"/>
        <end position="139"/>
    </location>
</feature>
<feature type="region of interest" description="Disordered" evidence="1">
    <location>
        <begin position="259"/>
        <end position="295"/>
    </location>
</feature>
<dbReference type="AlphaFoldDB" id="A0A2K0UUW7"/>
<evidence type="ECO:0000313" key="3">
    <source>
        <dbReference type="Proteomes" id="UP000236664"/>
    </source>
</evidence>
<sequence>MSTPPPSSFFELEMANEEWYHKLKDVQEANEMENAEQDTRLYEAQQTEQAVQDPDSLDESPEDATLWGPPPTPSPPSPPPSSPPPSQPGLPLPVPAPVPVPPVVTGGIEPQTTAPPAPFGPDMVANELLKAPQPKQPRAAAKKVPKQQAPKRVPNRVAKPPNRLSANQQQKQWDREGMARLNRRRSDQAAAKAAEEAAAMMASGKATQPDQLYGQNQFCRSCGQNLPQAAGPGVYYSQAAGPVYQQPPVPPAPFAAYAPAPAPALSPAPHLAPPPPPPPPPSYPQIPGSTDPGIMLMEQGSEAATWQPFPMPQQQAMYQPPTWYNMFKKRL</sequence>
<dbReference type="EMBL" id="MTQA01000291">
    <property type="protein sequence ID" value="PNP61572.1"/>
    <property type="molecule type" value="Genomic_DNA"/>
</dbReference>
<dbReference type="OrthoDB" id="10568355at2759"/>
<feature type="compositionally biased region" description="Low complexity" evidence="1">
    <location>
        <begin position="189"/>
        <end position="203"/>
    </location>
</feature>
<comment type="caution">
    <text evidence="2">The sequence shown here is derived from an EMBL/GenBank/DDBJ whole genome shotgun (WGS) entry which is preliminary data.</text>
</comment>
<evidence type="ECO:0000256" key="1">
    <source>
        <dbReference type="SAM" id="MobiDB-lite"/>
    </source>
</evidence>
<feature type="compositionally biased region" description="Pro residues" evidence="1">
    <location>
        <begin position="260"/>
        <end position="284"/>
    </location>
</feature>
<feature type="region of interest" description="Disordered" evidence="1">
    <location>
        <begin position="28"/>
        <end position="203"/>
    </location>
</feature>
<reference evidence="2 3" key="1">
    <citation type="submission" date="2017-06" db="EMBL/GenBank/DDBJ databases">
        <title>Genome of Fusarium nygamai isolate CS10214.</title>
        <authorList>
            <person name="Gardiner D.M."/>
            <person name="Obanor F."/>
            <person name="Kazan K."/>
        </authorList>
    </citation>
    <scope>NUCLEOTIDE SEQUENCE [LARGE SCALE GENOMIC DNA]</scope>
    <source>
        <strain evidence="2 3">CS10214</strain>
    </source>
</reference>
<feature type="compositionally biased region" description="Pro residues" evidence="1">
    <location>
        <begin position="68"/>
        <end position="102"/>
    </location>
</feature>
<name>A0A2K0UUW7_GIBNY</name>
<dbReference type="Proteomes" id="UP000236664">
    <property type="component" value="Unassembled WGS sequence"/>
</dbReference>
<organism evidence="2 3">
    <name type="scientific">Gibberella nygamai</name>
    <name type="common">Bean root rot disease fungus</name>
    <name type="synonym">Fusarium nygamai</name>
    <dbReference type="NCBI Taxonomy" id="42673"/>
    <lineage>
        <taxon>Eukaryota</taxon>
        <taxon>Fungi</taxon>
        <taxon>Dikarya</taxon>
        <taxon>Ascomycota</taxon>
        <taxon>Pezizomycotina</taxon>
        <taxon>Sordariomycetes</taxon>
        <taxon>Hypocreomycetidae</taxon>
        <taxon>Hypocreales</taxon>
        <taxon>Nectriaceae</taxon>
        <taxon>Fusarium</taxon>
        <taxon>Fusarium fujikuroi species complex</taxon>
    </lineage>
</organism>
<keyword evidence="3" id="KW-1185">Reference proteome</keyword>
<dbReference type="STRING" id="42673.A0A2K0UUW7"/>
<gene>
    <name evidence="2" type="ORF">FNYG_13722</name>
</gene>
<proteinExistence type="predicted"/>